<keyword evidence="3" id="KW-1185">Reference proteome</keyword>
<organism evidence="2 3">
    <name type="scientific">Tachysurus vachellii</name>
    <name type="common">Darkbarbel catfish</name>
    <name type="synonym">Pelteobagrus vachellii</name>
    <dbReference type="NCBI Taxonomy" id="175792"/>
    <lineage>
        <taxon>Eukaryota</taxon>
        <taxon>Metazoa</taxon>
        <taxon>Chordata</taxon>
        <taxon>Craniata</taxon>
        <taxon>Vertebrata</taxon>
        <taxon>Euteleostomi</taxon>
        <taxon>Actinopterygii</taxon>
        <taxon>Neopterygii</taxon>
        <taxon>Teleostei</taxon>
        <taxon>Ostariophysi</taxon>
        <taxon>Siluriformes</taxon>
        <taxon>Bagridae</taxon>
        <taxon>Tachysurus</taxon>
    </lineage>
</organism>
<sequence>MRSQFTPSSLPPSFPLFHPPSLGSLPETHQLPKASDEIVSTRYRLQPSPVPSYTHQGIVGSVQLLRVGGTSVPWDSSRPEGRPHHGYHFTCSANNCSDIPPLNGDKELAQAAGLSDQGSGAVNSTMHSSTSSPQLFTRNWDKESQLDPFVRLQAKGSRKASPGAKAHSVK</sequence>
<dbReference type="Proteomes" id="UP001187315">
    <property type="component" value="Unassembled WGS sequence"/>
</dbReference>
<gene>
    <name evidence="2" type="ORF">Q7C36_023491</name>
</gene>
<comment type="caution">
    <text evidence="2">The sequence shown here is derived from an EMBL/GenBank/DDBJ whole genome shotgun (WGS) entry which is preliminary data.</text>
</comment>
<feature type="region of interest" description="Disordered" evidence="1">
    <location>
        <begin position="1"/>
        <end position="36"/>
    </location>
</feature>
<evidence type="ECO:0000256" key="1">
    <source>
        <dbReference type="SAM" id="MobiDB-lite"/>
    </source>
</evidence>
<feature type="compositionally biased region" description="Polar residues" evidence="1">
    <location>
        <begin position="116"/>
        <end position="137"/>
    </location>
</feature>
<protein>
    <submittedName>
        <fullName evidence="2">Uncharacterized protein</fullName>
    </submittedName>
</protein>
<name>A0AA88IIU3_TACVA</name>
<evidence type="ECO:0000313" key="2">
    <source>
        <dbReference type="EMBL" id="KAK2815225.1"/>
    </source>
</evidence>
<feature type="compositionally biased region" description="Pro residues" evidence="1">
    <location>
        <begin position="9"/>
        <end position="18"/>
    </location>
</feature>
<dbReference type="AlphaFoldDB" id="A0AA88IIU3"/>
<feature type="region of interest" description="Disordered" evidence="1">
    <location>
        <begin position="110"/>
        <end position="140"/>
    </location>
</feature>
<reference evidence="2" key="1">
    <citation type="submission" date="2023-08" db="EMBL/GenBank/DDBJ databases">
        <title>Pelteobagrus vachellii genome.</title>
        <authorList>
            <person name="Liu H."/>
        </authorList>
    </citation>
    <scope>NUCLEOTIDE SEQUENCE</scope>
    <source>
        <strain evidence="2">PRFRI_2022a</strain>
        <tissue evidence="2">Muscle</tissue>
    </source>
</reference>
<dbReference type="EMBL" id="JAVHJS010000026">
    <property type="protein sequence ID" value="KAK2815225.1"/>
    <property type="molecule type" value="Genomic_DNA"/>
</dbReference>
<evidence type="ECO:0000313" key="3">
    <source>
        <dbReference type="Proteomes" id="UP001187315"/>
    </source>
</evidence>
<proteinExistence type="predicted"/>
<accession>A0AA88IIU3</accession>